<dbReference type="GeneID" id="41973122"/>
<sequence length="571" mass="61247">MLHLAAETAEAALLQLAPRRAVLVVVGRVHRRAAAAQDLAARLVAKRPQQQQIGEAGEDAHGQDADHDVVAHAVLVRALPGVGRPARVQRVRRRHAAEVAQARDQRRGGRDADLAVPALEDLVGPGHADGHGGAEPEAHHQQAAVAGPGVRQRERDGQQARDLDADGGREEVRPVAVEAVRDGRHDDDGDQVHDPDGRRQQAELDAREGRVDGLDDDGAVELRADAHAHDAKVHQHERPQPPVDQHVAQVAQVPRPRVVHAPHLLVVHGRVLALERLRAGGQPPEPPAARARLPGRQGPVGQPPEQGDAEDDAEQAVDEEHPLEARQALQPVHLLEAGRHEAHDGGRDLRGREVVADALARAGRRVEEGQVVRHAGPHAGDDDAQQEAQELEAPGGLDGGEAHADDADGEDDAGHPDARAEAAHDEVGGEVKEHVRDVEERQGRRGVLGRQVQHRHEVVLDVGVHGLRDADVGPDGRAEEVQHPERRDDAQVELPVDLLDPLVVKVVLRVDAALLLSRQAVACTAAVHLGGMLTVAARRQLLGGSRGHTVTEKQWERVLPVSSGTAARIYV</sequence>
<feature type="compositionally biased region" description="Low complexity" evidence="1">
    <location>
        <begin position="288"/>
        <end position="299"/>
    </location>
</feature>
<evidence type="ECO:0000313" key="2">
    <source>
        <dbReference type="EMBL" id="TPX13975.1"/>
    </source>
</evidence>
<feature type="compositionally biased region" description="Basic and acidic residues" evidence="1">
    <location>
        <begin position="151"/>
        <end position="213"/>
    </location>
</feature>
<protein>
    <submittedName>
        <fullName evidence="2">Uncharacterized protein</fullName>
    </submittedName>
</protein>
<dbReference type="RefSeq" id="XP_030995686.1">
    <property type="nucleotide sequence ID" value="XM_031140222.1"/>
</dbReference>
<reference evidence="2 3" key="1">
    <citation type="submission" date="2019-06" db="EMBL/GenBank/DDBJ databases">
        <title>Draft genome sequence of the filamentous fungus Phialemoniopsis curvata isolated from diesel fuel.</title>
        <authorList>
            <person name="Varaljay V.A."/>
            <person name="Lyon W.J."/>
            <person name="Crouch A.L."/>
            <person name="Drake C.E."/>
            <person name="Hollomon J.M."/>
            <person name="Nadeau L.J."/>
            <person name="Nunn H.S."/>
            <person name="Stevenson B.S."/>
            <person name="Bojanowski C.L."/>
            <person name="Crookes-Goodson W.J."/>
        </authorList>
    </citation>
    <scope>NUCLEOTIDE SEQUENCE [LARGE SCALE GENOMIC DNA]</scope>
    <source>
        <strain evidence="2 3">D216</strain>
    </source>
</reference>
<dbReference type="InParanoid" id="A0A507AT36"/>
<feature type="region of interest" description="Disordered" evidence="1">
    <location>
        <begin position="367"/>
        <end position="386"/>
    </location>
</feature>
<proteinExistence type="predicted"/>
<feature type="compositionally biased region" description="Basic and acidic residues" evidence="1">
    <location>
        <begin position="128"/>
        <end position="140"/>
    </location>
</feature>
<dbReference type="AlphaFoldDB" id="A0A507AT36"/>
<comment type="caution">
    <text evidence="2">The sequence shown here is derived from an EMBL/GenBank/DDBJ whole genome shotgun (WGS) entry which is preliminary data.</text>
</comment>
<evidence type="ECO:0000313" key="3">
    <source>
        <dbReference type="Proteomes" id="UP000319257"/>
    </source>
</evidence>
<feature type="compositionally biased region" description="Basic and acidic residues" evidence="1">
    <location>
        <begin position="101"/>
        <end position="113"/>
    </location>
</feature>
<gene>
    <name evidence="2" type="ORF">E0L32_005675</name>
</gene>
<accession>A0A507AT36</accession>
<keyword evidence="3" id="KW-1185">Reference proteome</keyword>
<feature type="region of interest" description="Disordered" evidence="1">
    <location>
        <begin position="393"/>
        <end position="449"/>
    </location>
</feature>
<dbReference type="Proteomes" id="UP000319257">
    <property type="component" value="Unassembled WGS sequence"/>
</dbReference>
<feature type="region of interest" description="Disordered" evidence="1">
    <location>
        <begin position="279"/>
        <end position="319"/>
    </location>
</feature>
<name>A0A507AT36_9PEZI</name>
<feature type="compositionally biased region" description="Acidic residues" evidence="1">
    <location>
        <begin position="307"/>
        <end position="317"/>
    </location>
</feature>
<feature type="region of interest" description="Disordered" evidence="1">
    <location>
        <begin position="87"/>
        <end position="214"/>
    </location>
</feature>
<feature type="region of interest" description="Disordered" evidence="1">
    <location>
        <begin position="467"/>
        <end position="488"/>
    </location>
</feature>
<feature type="compositionally biased region" description="Basic and acidic residues" evidence="1">
    <location>
        <begin position="400"/>
        <end position="443"/>
    </location>
</feature>
<organism evidence="2 3">
    <name type="scientific">Thyridium curvatum</name>
    <dbReference type="NCBI Taxonomy" id="1093900"/>
    <lineage>
        <taxon>Eukaryota</taxon>
        <taxon>Fungi</taxon>
        <taxon>Dikarya</taxon>
        <taxon>Ascomycota</taxon>
        <taxon>Pezizomycotina</taxon>
        <taxon>Sordariomycetes</taxon>
        <taxon>Sordariomycetidae</taxon>
        <taxon>Thyridiales</taxon>
        <taxon>Thyridiaceae</taxon>
        <taxon>Thyridium</taxon>
    </lineage>
</organism>
<evidence type="ECO:0000256" key="1">
    <source>
        <dbReference type="SAM" id="MobiDB-lite"/>
    </source>
</evidence>
<dbReference type="EMBL" id="SKBQ01000030">
    <property type="protein sequence ID" value="TPX13975.1"/>
    <property type="molecule type" value="Genomic_DNA"/>
</dbReference>